<accession>W4HD60</accession>
<feature type="region of interest" description="Disordered" evidence="1">
    <location>
        <begin position="1"/>
        <end position="36"/>
    </location>
</feature>
<sequence length="277" mass="30293">MAVQTSRLSPLATKFSTSQRYPPMHSAPARSTPPVALARSPSKAANFTRLSGPHGARDFVLLQIHLLGPVQAREGQLSNDLELTTIGSARRTPLTLTACRAWRCSPTPFPTNRAALAPWLTTPLDTEEVTAQTPPITNGISNAHTTAIVRSRWTAMGQRLAVRVGPTTTWHPKDYIKQTLPRVRAAYTRWRRSARTERASKRPCFCCRTPAKLDSEVANRPAVSGSSYATRCLVHQASTQTLQNTQAMSHHCKARSAPRPQSSAPGAPVHTTRALRP</sequence>
<gene>
    <name evidence="2" type="ORF">H257_00596</name>
</gene>
<feature type="compositionally biased region" description="Polar residues" evidence="1">
    <location>
        <begin position="1"/>
        <end position="20"/>
    </location>
</feature>
<evidence type="ECO:0000256" key="1">
    <source>
        <dbReference type="SAM" id="MobiDB-lite"/>
    </source>
</evidence>
<dbReference type="AlphaFoldDB" id="W4HD60"/>
<evidence type="ECO:0000313" key="2">
    <source>
        <dbReference type="EMBL" id="ETV89239.1"/>
    </source>
</evidence>
<proteinExistence type="predicted"/>
<dbReference type="EMBL" id="KI913114">
    <property type="protein sequence ID" value="ETV89239.1"/>
    <property type="molecule type" value="Genomic_DNA"/>
</dbReference>
<feature type="region of interest" description="Disordered" evidence="1">
    <location>
        <begin position="245"/>
        <end position="277"/>
    </location>
</feature>
<reference evidence="2" key="1">
    <citation type="submission" date="2013-12" db="EMBL/GenBank/DDBJ databases">
        <title>The Genome Sequence of Aphanomyces astaci APO3.</title>
        <authorList>
            <consortium name="The Broad Institute Genomics Platform"/>
            <person name="Russ C."/>
            <person name="Tyler B."/>
            <person name="van West P."/>
            <person name="Dieguez-Uribeondo J."/>
            <person name="Young S.K."/>
            <person name="Zeng Q."/>
            <person name="Gargeya S."/>
            <person name="Fitzgerald M."/>
            <person name="Abouelleil A."/>
            <person name="Alvarado L."/>
            <person name="Chapman S.B."/>
            <person name="Gainer-Dewar J."/>
            <person name="Goldberg J."/>
            <person name="Griggs A."/>
            <person name="Gujja S."/>
            <person name="Hansen M."/>
            <person name="Howarth C."/>
            <person name="Imamovic A."/>
            <person name="Ireland A."/>
            <person name="Larimer J."/>
            <person name="McCowan C."/>
            <person name="Murphy C."/>
            <person name="Pearson M."/>
            <person name="Poon T.W."/>
            <person name="Priest M."/>
            <person name="Roberts A."/>
            <person name="Saif S."/>
            <person name="Shea T."/>
            <person name="Sykes S."/>
            <person name="Wortman J."/>
            <person name="Nusbaum C."/>
            <person name="Birren B."/>
        </authorList>
    </citation>
    <scope>NUCLEOTIDE SEQUENCE [LARGE SCALE GENOMIC DNA]</scope>
    <source>
        <strain evidence="2">APO3</strain>
    </source>
</reference>
<protein>
    <submittedName>
        <fullName evidence="2">Uncharacterized protein</fullName>
    </submittedName>
</protein>
<dbReference type="VEuPathDB" id="FungiDB:H257_00596"/>
<organism evidence="2">
    <name type="scientific">Aphanomyces astaci</name>
    <name type="common">Crayfish plague agent</name>
    <dbReference type="NCBI Taxonomy" id="112090"/>
    <lineage>
        <taxon>Eukaryota</taxon>
        <taxon>Sar</taxon>
        <taxon>Stramenopiles</taxon>
        <taxon>Oomycota</taxon>
        <taxon>Saprolegniomycetes</taxon>
        <taxon>Saprolegniales</taxon>
        <taxon>Verrucalvaceae</taxon>
        <taxon>Aphanomyces</taxon>
    </lineage>
</organism>
<name>W4HD60_APHAT</name>
<dbReference type="RefSeq" id="XP_009821639.1">
    <property type="nucleotide sequence ID" value="XM_009823337.1"/>
</dbReference>
<dbReference type="GeneID" id="20802592"/>